<feature type="non-terminal residue" evidence="2">
    <location>
        <position position="1"/>
    </location>
</feature>
<evidence type="ECO:0000313" key="2">
    <source>
        <dbReference type="EMBL" id="EJW72068.1"/>
    </source>
</evidence>
<dbReference type="Proteomes" id="UP000004810">
    <property type="component" value="Unassembled WGS sequence"/>
</dbReference>
<dbReference type="InterPro" id="IPR049063">
    <property type="entry name" value="T6PP_C"/>
</dbReference>
<gene>
    <name evidence="2" type="ORF">WUBG_17026</name>
</gene>
<evidence type="ECO:0000259" key="1">
    <source>
        <dbReference type="Pfam" id="PF21141"/>
    </source>
</evidence>
<accession>J9DR35</accession>
<dbReference type="AlphaFoldDB" id="J9DR35"/>
<name>J9DR35_WUCBA</name>
<dbReference type="EMBL" id="ADBV01017001">
    <property type="protein sequence ID" value="EJW72068.1"/>
    <property type="molecule type" value="Genomic_DNA"/>
</dbReference>
<feature type="domain" description="Trehalose-6-phosphate phosphatase C-terminal" evidence="1">
    <location>
        <begin position="33"/>
        <end position="61"/>
    </location>
</feature>
<feature type="non-terminal residue" evidence="2">
    <location>
        <position position="61"/>
    </location>
</feature>
<organism evidence="2 3">
    <name type="scientific">Wuchereria bancrofti</name>
    <dbReference type="NCBI Taxonomy" id="6293"/>
    <lineage>
        <taxon>Eukaryota</taxon>
        <taxon>Metazoa</taxon>
        <taxon>Ecdysozoa</taxon>
        <taxon>Nematoda</taxon>
        <taxon>Chromadorea</taxon>
        <taxon>Rhabditida</taxon>
        <taxon>Spirurina</taxon>
        <taxon>Spiruromorpha</taxon>
        <taxon>Filarioidea</taxon>
        <taxon>Onchocercidae</taxon>
        <taxon>Wuchereria</taxon>
    </lineage>
</organism>
<proteinExistence type="predicted"/>
<reference evidence="3" key="1">
    <citation type="submission" date="2012-08" db="EMBL/GenBank/DDBJ databases">
        <title>The Genome Sequence of Wuchereria bancrofti.</title>
        <authorList>
            <person name="Nutman T.B."/>
            <person name="Fink D.L."/>
            <person name="Russ C."/>
            <person name="Young S."/>
            <person name="Zeng Q."/>
            <person name="Koehrsen M."/>
            <person name="Alvarado L."/>
            <person name="Berlin A."/>
            <person name="Chapman S.B."/>
            <person name="Chen Z."/>
            <person name="Freedman E."/>
            <person name="Gellesch M."/>
            <person name="Goldberg J."/>
            <person name="Griggs A."/>
            <person name="Gujja S."/>
            <person name="Heilman E.R."/>
            <person name="Heiman D."/>
            <person name="Hepburn T."/>
            <person name="Howarth C."/>
            <person name="Jen D."/>
            <person name="Larson L."/>
            <person name="Lewis B."/>
            <person name="Mehta T."/>
            <person name="Park D."/>
            <person name="Pearson M."/>
            <person name="Roberts A."/>
            <person name="Saif S."/>
            <person name="Shea T."/>
            <person name="Shenoy N."/>
            <person name="Sisk P."/>
            <person name="Stolte C."/>
            <person name="Sykes S."/>
            <person name="Walk T."/>
            <person name="White J."/>
            <person name="Yandava C."/>
            <person name="Haas B."/>
            <person name="Henn M.R."/>
            <person name="Nusbaum C."/>
            <person name="Birren B."/>
        </authorList>
    </citation>
    <scope>NUCLEOTIDE SEQUENCE [LARGE SCALE GENOMIC DNA]</scope>
    <source>
        <strain evidence="3">NA</strain>
    </source>
</reference>
<protein>
    <recommendedName>
        <fullName evidence="1">Trehalose-6-phosphate phosphatase C-terminal domain-containing protein</fullName>
    </recommendedName>
</protein>
<comment type="caution">
    <text evidence="2">The sequence shown here is derived from an EMBL/GenBank/DDBJ whole genome shotgun (WGS) entry which is preliminary data.</text>
</comment>
<evidence type="ECO:0000313" key="3">
    <source>
        <dbReference type="Proteomes" id="UP000004810"/>
    </source>
</evidence>
<dbReference type="Pfam" id="PF21141">
    <property type="entry name" value="T6PP_C"/>
    <property type="match status" value="1"/>
</dbReference>
<dbReference type="Gene3D" id="3.40.50.1000">
    <property type="entry name" value="HAD superfamily/HAD-like"/>
    <property type="match status" value="1"/>
</dbReference>
<sequence>TLHAYHPKSSVAFKEEVAGAVGLLYDADHFQYFFTDRDGTLKSYSCSYQASIQPAYSAVIQ</sequence>
<dbReference type="InterPro" id="IPR023214">
    <property type="entry name" value="HAD_sf"/>
</dbReference>